<accession>A0A916VJ16</accession>
<reference evidence="2" key="1">
    <citation type="journal article" date="2014" name="Int. J. Syst. Evol. Microbiol.">
        <title>Complete genome sequence of Corynebacterium casei LMG S-19264T (=DSM 44701T), isolated from a smear-ripened cheese.</title>
        <authorList>
            <consortium name="US DOE Joint Genome Institute (JGI-PGF)"/>
            <person name="Walter F."/>
            <person name="Albersmeier A."/>
            <person name="Kalinowski J."/>
            <person name="Ruckert C."/>
        </authorList>
    </citation>
    <scope>NUCLEOTIDE SEQUENCE</scope>
    <source>
        <strain evidence="2">CGMCC 1.15425</strain>
    </source>
</reference>
<gene>
    <name evidence="2" type="ORF">GCM10011403_18950</name>
</gene>
<comment type="caution">
    <text evidence="2">The sequence shown here is derived from an EMBL/GenBank/DDBJ whole genome shotgun (WGS) entry which is preliminary data.</text>
</comment>
<feature type="region of interest" description="Disordered" evidence="1">
    <location>
        <begin position="1"/>
        <end position="66"/>
    </location>
</feature>
<evidence type="ECO:0000313" key="3">
    <source>
        <dbReference type="Proteomes" id="UP000627715"/>
    </source>
</evidence>
<evidence type="ECO:0000256" key="1">
    <source>
        <dbReference type="SAM" id="MobiDB-lite"/>
    </source>
</evidence>
<sequence>MFEPPGEFSHAGCWAKGSGRTESAQHNYDVAQTGGIGSGKESVLHSMHKNNSSAGGSAGWKRYLQA</sequence>
<reference evidence="2" key="2">
    <citation type="submission" date="2020-09" db="EMBL/GenBank/DDBJ databases">
        <authorList>
            <person name="Sun Q."/>
            <person name="Zhou Y."/>
        </authorList>
    </citation>
    <scope>NUCLEOTIDE SEQUENCE</scope>
    <source>
        <strain evidence="2">CGMCC 1.15425</strain>
    </source>
</reference>
<dbReference type="Proteomes" id="UP000627715">
    <property type="component" value="Unassembled WGS sequence"/>
</dbReference>
<evidence type="ECO:0000313" key="2">
    <source>
        <dbReference type="EMBL" id="GFZ76113.1"/>
    </source>
</evidence>
<organism evidence="2 3">
    <name type="scientific">Pseudohongiella nitratireducens</name>
    <dbReference type="NCBI Taxonomy" id="1768907"/>
    <lineage>
        <taxon>Bacteria</taxon>
        <taxon>Pseudomonadati</taxon>
        <taxon>Pseudomonadota</taxon>
        <taxon>Gammaproteobacteria</taxon>
        <taxon>Pseudomonadales</taxon>
        <taxon>Pseudohongiellaceae</taxon>
        <taxon>Pseudohongiella</taxon>
    </lineage>
</organism>
<protein>
    <submittedName>
        <fullName evidence="2">Uncharacterized protein</fullName>
    </submittedName>
</protein>
<dbReference type="AlphaFoldDB" id="A0A916VJ16"/>
<keyword evidence="3" id="KW-1185">Reference proteome</keyword>
<proteinExistence type="predicted"/>
<dbReference type="EMBL" id="BMIY01000007">
    <property type="protein sequence ID" value="GFZ76113.1"/>
    <property type="molecule type" value="Genomic_DNA"/>
</dbReference>
<name>A0A916VJ16_9GAMM</name>